<proteinExistence type="predicted"/>
<accession>W4VL37</accession>
<evidence type="ECO:0000313" key="8">
    <source>
        <dbReference type="Proteomes" id="UP000019102"/>
    </source>
</evidence>
<evidence type="ECO:0000313" key="7">
    <source>
        <dbReference type="EMBL" id="GAE94105.1"/>
    </source>
</evidence>
<dbReference type="RefSeq" id="WP_235182809.1">
    <property type="nucleotide sequence ID" value="NZ_BAVS01000019.1"/>
</dbReference>
<keyword evidence="6" id="KW-0961">Cell wall biogenesis/degradation</keyword>
<dbReference type="Proteomes" id="UP000019102">
    <property type="component" value="Unassembled WGS sequence"/>
</dbReference>
<dbReference type="PANTHER" id="PTHR30518:SF2">
    <property type="entry name" value="ENDOLYTIC MUREIN TRANSGLYCOSYLASE"/>
    <property type="match status" value="1"/>
</dbReference>
<dbReference type="Gene3D" id="3.30.160.60">
    <property type="entry name" value="Classic Zinc Finger"/>
    <property type="match status" value="1"/>
</dbReference>
<dbReference type="GO" id="GO:0016829">
    <property type="term" value="F:lyase activity"/>
    <property type="evidence" value="ECO:0007669"/>
    <property type="project" value="UniProtKB-KW"/>
</dbReference>
<evidence type="ECO:0000256" key="1">
    <source>
        <dbReference type="ARBA" id="ARBA00022475"/>
    </source>
</evidence>
<protein>
    <submittedName>
        <fullName evidence="7">Protein YceG like</fullName>
    </submittedName>
</protein>
<dbReference type="PANTHER" id="PTHR30518">
    <property type="entry name" value="ENDOLYTIC MUREIN TRANSGLYCOSYLASE"/>
    <property type="match status" value="1"/>
</dbReference>
<evidence type="ECO:0000256" key="6">
    <source>
        <dbReference type="ARBA" id="ARBA00023316"/>
    </source>
</evidence>
<dbReference type="GO" id="GO:0071555">
    <property type="term" value="P:cell wall organization"/>
    <property type="evidence" value="ECO:0007669"/>
    <property type="project" value="UniProtKB-KW"/>
</dbReference>
<keyword evidence="1" id="KW-1003">Cell membrane</keyword>
<name>W4VL37_9BACI</name>
<dbReference type="Pfam" id="PF02618">
    <property type="entry name" value="YceG"/>
    <property type="match status" value="1"/>
</dbReference>
<evidence type="ECO:0000256" key="5">
    <source>
        <dbReference type="ARBA" id="ARBA00023239"/>
    </source>
</evidence>
<dbReference type="AlphaFoldDB" id="W4VL37"/>
<dbReference type="EMBL" id="BAVS01000019">
    <property type="protein sequence ID" value="GAE94105.1"/>
    <property type="molecule type" value="Genomic_DNA"/>
</dbReference>
<evidence type="ECO:0000256" key="4">
    <source>
        <dbReference type="ARBA" id="ARBA00023136"/>
    </source>
</evidence>
<evidence type="ECO:0000256" key="3">
    <source>
        <dbReference type="ARBA" id="ARBA00022989"/>
    </source>
</evidence>
<dbReference type="InterPro" id="IPR003770">
    <property type="entry name" value="MLTG-like"/>
</dbReference>
<dbReference type="eggNOG" id="COG1559">
    <property type="taxonomic scope" value="Bacteria"/>
</dbReference>
<evidence type="ECO:0000256" key="2">
    <source>
        <dbReference type="ARBA" id="ARBA00022692"/>
    </source>
</evidence>
<keyword evidence="8" id="KW-1185">Reference proteome</keyword>
<organism evidence="7 8">
    <name type="scientific">Gracilibacillus boraciitolerans JCM 21714</name>
    <dbReference type="NCBI Taxonomy" id="1298598"/>
    <lineage>
        <taxon>Bacteria</taxon>
        <taxon>Bacillati</taxon>
        <taxon>Bacillota</taxon>
        <taxon>Bacilli</taxon>
        <taxon>Bacillales</taxon>
        <taxon>Bacillaceae</taxon>
        <taxon>Gracilibacillus</taxon>
    </lineage>
</organism>
<dbReference type="STRING" id="1298598.JCM21714_3239"/>
<reference evidence="7 8" key="1">
    <citation type="journal article" date="2014" name="Genome Announc.">
        <title>Draft Genome Sequence of the Boron-Tolerant and Moderately Halotolerant Bacterium Gracilibacillus boraciitolerans JCM 21714T.</title>
        <authorList>
            <person name="Ahmed I."/>
            <person name="Oshima K."/>
            <person name="Suda W."/>
            <person name="Kitamura K."/>
            <person name="Iida T."/>
            <person name="Ohmori Y."/>
            <person name="Fujiwara T."/>
            <person name="Hattori M."/>
            <person name="Ohkuma M."/>
        </authorList>
    </citation>
    <scope>NUCLEOTIDE SEQUENCE [LARGE SCALE GENOMIC DNA]</scope>
    <source>
        <strain evidence="7 8">JCM 21714</strain>
    </source>
</reference>
<keyword evidence="4" id="KW-0472">Membrane</keyword>
<keyword evidence="5" id="KW-0456">Lyase</keyword>
<comment type="caution">
    <text evidence="7">The sequence shown here is derived from an EMBL/GenBank/DDBJ whole genome shotgun (WGS) entry which is preliminary data.</text>
</comment>
<sequence>MLDKTNDVITVYYDQIEALEFSIHEIMTFASLVEEEAPTEEDRKLIAGVFYNRMDQEMMLQTDPTVIYAHGEHIPRLTYDHYEIDSPYNTYQVQGLPVGPISNFGGESSLNAVLAPADSSYLYFLADSEGKVHYSRTYEEHQNLENKYIHNQ</sequence>
<keyword evidence="2" id="KW-0812">Transmembrane</keyword>
<keyword evidence="3" id="KW-1133">Transmembrane helix</keyword>
<gene>
    <name evidence="7" type="ORF">JCM21714_3239</name>
</gene>
<dbReference type="NCBIfam" id="TIGR00247">
    <property type="entry name" value="endolytic transglycosylase MltG"/>
    <property type="match status" value="1"/>
</dbReference>